<evidence type="ECO:0000313" key="2">
    <source>
        <dbReference type="EMBL" id="KAL3502020.1"/>
    </source>
</evidence>
<evidence type="ECO:0000259" key="1">
    <source>
        <dbReference type="Pfam" id="PF13963"/>
    </source>
</evidence>
<proteinExistence type="predicted"/>
<comment type="caution">
    <text evidence="2">The sequence shown here is derived from an EMBL/GenBank/DDBJ whole genome shotgun (WGS) entry which is preliminary data.</text>
</comment>
<keyword evidence="3" id="KW-1185">Reference proteome</keyword>
<dbReference type="EMBL" id="JBJUIK010000015">
    <property type="protein sequence ID" value="KAL3502020.1"/>
    <property type="molecule type" value="Genomic_DNA"/>
</dbReference>
<dbReference type="Pfam" id="PF13963">
    <property type="entry name" value="Transpos_assoc"/>
    <property type="match status" value="1"/>
</dbReference>
<accession>A0ABD2Y759</accession>
<feature type="domain" description="Transposase-associated" evidence="1">
    <location>
        <begin position="3"/>
        <end position="75"/>
    </location>
</feature>
<organism evidence="2 3">
    <name type="scientific">Cinchona calisaya</name>
    <dbReference type="NCBI Taxonomy" id="153742"/>
    <lineage>
        <taxon>Eukaryota</taxon>
        <taxon>Viridiplantae</taxon>
        <taxon>Streptophyta</taxon>
        <taxon>Embryophyta</taxon>
        <taxon>Tracheophyta</taxon>
        <taxon>Spermatophyta</taxon>
        <taxon>Magnoliopsida</taxon>
        <taxon>eudicotyledons</taxon>
        <taxon>Gunneridae</taxon>
        <taxon>Pentapetalae</taxon>
        <taxon>asterids</taxon>
        <taxon>lamiids</taxon>
        <taxon>Gentianales</taxon>
        <taxon>Rubiaceae</taxon>
        <taxon>Cinchonoideae</taxon>
        <taxon>Cinchoneae</taxon>
        <taxon>Cinchona</taxon>
    </lineage>
</organism>
<reference evidence="2 3" key="1">
    <citation type="submission" date="2024-11" db="EMBL/GenBank/DDBJ databases">
        <title>A near-complete genome assembly of Cinchona calisaya.</title>
        <authorList>
            <person name="Lian D.C."/>
            <person name="Zhao X.W."/>
            <person name="Wei L."/>
        </authorList>
    </citation>
    <scope>NUCLEOTIDE SEQUENCE [LARGE SCALE GENOMIC DNA]</scope>
    <source>
        <tissue evidence="2">Nenye</tissue>
    </source>
</reference>
<dbReference type="PANTHER" id="PTHR10775">
    <property type="entry name" value="OS08G0208400 PROTEIN"/>
    <property type="match status" value="1"/>
</dbReference>
<name>A0ABD2Y759_9GENT</name>
<dbReference type="InterPro" id="IPR029480">
    <property type="entry name" value="Transpos_assoc"/>
</dbReference>
<protein>
    <recommendedName>
        <fullName evidence="1">Transposase-associated domain-containing protein</fullName>
    </recommendedName>
</protein>
<gene>
    <name evidence="2" type="ORF">ACH5RR_036469</name>
</gene>
<dbReference type="AlphaFoldDB" id="A0ABD2Y759"/>
<dbReference type="PANTHER" id="PTHR10775:SF185">
    <property type="entry name" value="OS08G0208400 PROTEIN"/>
    <property type="match status" value="1"/>
</dbReference>
<dbReference type="Proteomes" id="UP001630127">
    <property type="component" value="Unassembled WGS sequence"/>
</dbReference>
<sequence length="263" mass="30514">MDKTWMKFSRNSKAYKKGMQDFLDFSFLHSSIDGMILCPYKTCKNGICMRKEDEEVHLRCTGFMKGYTQRIAHGELSSYRAYTSTDSGFDHVDDMQEMLHDAYGFPIGDINLDNRLGCEFEKPNLEAEKFDKLVDDSQQELWPGCKSFSQLSFLVHMLHLKCLGKIFDKIFTMFLELLREAFPKGVKLPKSYYGVKKVIQNLGLDEKNTMLVLMIAHCIGVKMQQGKIVRHIRNTPARVLEDQWRGIVTHWNLEDTKVTNDDD</sequence>
<evidence type="ECO:0000313" key="3">
    <source>
        <dbReference type="Proteomes" id="UP001630127"/>
    </source>
</evidence>